<sequence>MSWGSGPRALLLVPLLKGGKDWRLSRRRLFLAIFTMGKISKVQQYQEQEGKGQNTATDHYVRKLQMFGSKKRENVEIKVITLTCSRHSPSSFISPEKNNHEG</sequence>
<comment type="caution">
    <text evidence="1">The sequence shown here is derived from an EMBL/GenBank/DDBJ whole genome shotgun (WGS) entry which is preliminary data.</text>
</comment>
<protein>
    <submittedName>
        <fullName evidence="1">Uncharacterized protein</fullName>
    </submittedName>
</protein>
<evidence type="ECO:0000313" key="2">
    <source>
        <dbReference type="Proteomes" id="UP000324222"/>
    </source>
</evidence>
<accession>A0A5B7ER14</accession>
<name>A0A5B7ER14_PORTR</name>
<keyword evidence="2" id="KW-1185">Reference proteome</keyword>
<dbReference type="Proteomes" id="UP000324222">
    <property type="component" value="Unassembled WGS sequence"/>
</dbReference>
<organism evidence="1 2">
    <name type="scientific">Portunus trituberculatus</name>
    <name type="common">Swimming crab</name>
    <name type="synonym">Neptunus trituberculatus</name>
    <dbReference type="NCBI Taxonomy" id="210409"/>
    <lineage>
        <taxon>Eukaryota</taxon>
        <taxon>Metazoa</taxon>
        <taxon>Ecdysozoa</taxon>
        <taxon>Arthropoda</taxon>
        <taxon>Crustacea</taxon>
        <taxon>Multicrustacea</taxon>
        <taxon>Malacostraca</taxon>
        <taxon>Eumalacostraca</taxon>
        <taxon>Eucarida</taxon>
        <taxon>Decapoda</taxon>
        <taxon>Pleocyemata</taxon>
        <taxon>Brachyura</taxon>
        <taxon>Eubrachyura</taxon>
        <taxon>Portunoidea</taxon>
        <taxon>Portunidae</taxon>
        <taxon>Portuninae</taxon>
        <taxon>Portunus</taxon>
    </lineage>
</organism>
<proteinExistence type="predicted"/>
<evidence type="ECO:0000313" key="1">
    <source>
        <dbReference type="EMBL" id="MPC37041.1"/>
    </source>
</evidence>
<reference evidence="1 2" key="1">
    <citation type="submission" date="2019-05" db="EMBL/GenBank/DDBJ databases">
        <title>Another draft genome of Portunus trituberculatus and its Hox gene families provides insights of decapod evolution.</title>
        <authorList>
            <person name="Jeong J.-H."/>
            <person name="Song I."/>
            <person name="Kim S."/>
            <person name="Choi T."/>
            <person name="Kim D."/>
            <person name="Ryu S."/>
            <person name="Kim W."/>
        </authorList>
    </citation>
    <scope>NUCLEOTIDE SEQUENCE [LARGE SCALE GENOMIC DNA]</scope>
    <source>
        <tissue evidence="1">Muscle</tissue>
    </source>
</reference>
<gene>
    <name evidence="1" type="ORF">E2C01_030514</name>
</gene>
<dbReference type="EMBL" id="VSRR010003668">
    <property type="protein sequence ID" value="MPC37041.1"/>
    <property type="molecule type" value="Genomic_DNA"/>
</dbReference>
<dbReference type="AlphaFoldDB" id="A0A5B7ER14"/>